<reference evidence="6" key="1">
    <citation type="journal article" date="2014" name="Int. J. Syst. Evol. Microbiol.">
        <title>Complete genome sequence of Corynebacterium casei LMG S-19264T (=DSM 44701T), isolated from a smear-ripened cheese.</title>
        <authorList>
            <consortium name="US DOE Joint Genome Institute (JGI-PGF)"/>
            <person name="Walter F."/>
            <person name="Albersmeier A."/>
            <person name="Kalinowski J."/>
            <person name="Ruckert C."/>
        </authorList>
    </citation>
    <scope>NUCLEOTIDE SEQUENCE</scope>
    <source>
        <strain evidence="6">CGMCC 4.5737</strain>
    </source>
</reference>
<accession>A0A8J3CFL4</accession>
<evidence type="ECO:0000259" key="5">
    <source>
        <dbReference type="PROSITE" id="PS50977"/>
    </source>
</evidence>
<evidence type="ECO:0000313" key="6">
    <source>
        <dbReference type="EMBL" id="GGM53447.1"/>
    </source>
</evidence>
<dbReference type="Proteomes" id="UP000637578">
    <property type="component" value="Unassembled WGS sequence"/>
</dbReference>
<proteinExistence type="predicted"/>
<evidence type="ECO:0000313" key="7">
    <source>
        <dbReference type="Proteomes" id="UP000637578"/>
    </source>
</evidence>
<evidence type="ECO:0000256" key="1">
    <source>
        <dbReference type="ARBA" id="ARBA00023015"/>
    </source>
</evidence>
<keyword evidence="7" id="KW-1185">Reference proteome</keyword>
<dbReference type="InterPro" id="IPR009057">
    <property type="entry name" value="Homeodomain-like_sf"/>
</dbReference>
<evidence type="ECO:0000256" key="3">
    <source>
        <dbReference type="ARBA" id="ARBA00023163"/>
    </source>
</evidence>
<comment type="caution">
    <text evidence="6">The sequence shown here is derived from an EMBL/GenBank/DDBJ whole genome shotgun (WGS) entry which is preliminary data.</text>
</comment>
<dbReference type="PANTHER" id="PTHR30055:SF234">
    <property type="entry name" value="HTH-TYPE TRANSCRIPTIONAL REGULATOR BETI"/>
    <property type="match status" value="1"/>
</dbReference>
<feature type="DNA-binding region" description="H-T-H motif" evidence="4">
    <location>
        <begin position="21"/>
        <end position="40"/>
    </location>
</feature>
<dbReference type="InterPro" id="IPR050109">
    <property type="entry name" value="HTH-type_TetR-like_transc_reg"/>
</dbReference>
<dbReference type="GO" id="GO:0000976">
    <property type="term" value="F:transcription cis-regulatory region binding"/>
    <property type="evidence" value="ECO:0007669"/>
    <property type="project" value="TreeGrafter"/>
</dbReference>
<dbReference type="PRINTS" id="PR00455">
    <property type="entry name" value="HTHTETR"/>
</dbReference>
<keyword evidence="1" id="KW-0805">Transcription regulation</keyword>
<dbReference type="SUPFAM" id="SSF46689">
    <property type="entry name" value="Homeodomain-like"/>
    <property type="match status" value="1"/>
</dbReference>
<organism evidence="6 7">
    <name type="scientific">Longimycelium tulufanense</name>
    <dbReference type="NCBI Taxonomy" id="907463"/>
    <lineage>
        <taxon>Bacteria</taxon>
        <taxon>Bacillati</taxon>
        <taxon>Actinomycetota</taxon>
        <taxon>Actinomycetes</taxon>
        <taxon>Pseudonocardiales</taxon>
        <taxon>Pseudonocardiaceae</taxon>
        <taxon>Longimycelium</taxon>
    </lineage>
</organism>
<sequence>MARLLDATIETIVEVGYYRTTVQAVCVRAGLSAGAMFRQFDSRLALIAASADEVSRRLLDLFGSAVDRLTREADPLLAALEFLREAASSPLTDVWRELMIAARTDAELLDRIREPIARFYDGIYASAEQAGLLDQIPPPAREVTLYSMVHMFSGEAMTRVVYPRPDLEPQRLRLAHQVALDPPEV</sequence>
<dbReference type="Pfam" id="PF00440">
    <property type="entry name" value="TetR_N"/>
    <property type="match status" value="1"/>
</dbReference>
<evidence type="ECO:0000256" key="4">
    <source>
        <dbReference type="PROSITE-ProRule" id="PRU00335"/>
    </source>
</evidence>
<reference evidence="6" key="2">
    <citation type="submission" date="2020-09" db="EMBL/GenBank/DDBJ databases">
        <authorList>
            <person name="Sun Q."/>
            <person name="Zhou Y."/>
        </authorList>
    </citation>
    <scope>NUCLEOTIDE SEQUENCE</scope>
    <source>
        <strain evidence="6">CGMCC 4.5737</strain>
    </source>
</reference>
<dbReference type="InterPro" id="IPR001647">
    <property type="entry name" value="HTH_TetR"/>
</dbReference>
<dbReference type="Gene3D" id="1.10.357.10">
    <property type="entry name" value="Tetracycline Repressor, domain 2"/>
    <property type="match status" value="1"/>
</dbReference>
<gene>
    <name evidence="6" type="ORF">GCM10012275_25590</name>
</gene>
<feature type="domain" description="HTH tetR-type" evidence="5">
    <location>
        <begin position="1"/>
        <end position="58"/>
    </location>
</feature>
<keyword evidence="2 4" id="KW-0238">DNA-binding</keyword>
<keyword evidence="3" id="KW-0804">Transcription</keyword>
<dbReference type="GO" id="GO:0003700">
    <property type="term" value="F:DNA-binding transcription factor activity"/>
    <property type="evidence" value="ECO:0007669"/>
    <property type="project" value="TreeGrafter"/>
</dbReference>
<dbReference type="PANTHER" id="PTHR30055">
    <property type="entry name" value="HTH-TYPE TRANSCRIPTIONAL REGULATOR RUTR"/>
    <property type="match status" value="1"/>
</dbReference>
<evidence type="ECO:0000256" key="2">
    <source>
        <dbReference type="ARBA" id="ARBA00023125"/>
    </source>
</evidence>
<dbReference type="EMBL" id="BMMK01000010">
    <property type="protein sequence ID" value="GGM53447.1"/>
    <property type="molecule type" value="Genomic_DNA"/>
</dbReference>
<protein>
    <submittedName>
        <fullName evidence="6">Putative HTH-type transcriptional regulator</fullName>
    </submittedName>
</protein>
<dbReference type="PROSITE" id="PS50977">
    <property type="entry name" value="HTH_TETR_2"/>
    <property type="match status" value="1"/>
</dbReference>
<dbReference type="AlphaFoldDB" id="A0A8J3CFL4"/>
<name>A0A8J3CFL4_9PSEU</name>